<evidence type="ECO:0000313" key="1">
    <source>
        <dbReference type="EMBL" id="CCB68365.1"/>
    </source>
</evidence>
<dbReference type="Proteomes" id="UP000009186">
    <property type="component" value="Chromosome"/>
</dbReference>
<dbReference type="AlphaFoldDB" id="G2Z426"/>
<proteinExistence type="predicted"/>
<keyword evidence="2" id="KW-1185">Reference proteome</keyword>
<name>G2Z426_FLABF</name>
<reference evidence="1 2" key="1">
    <citation type="journal article" date="2011" name="Appl. Environ. Microbiol.">
        <title>Complete genome sequence of the fish pathogen Flavobacterium branchiophilum.</title>
        <authorList>
            <consortium name="1:IP"/>
            <consortium name="Microbial Evolutionary Genomics,F-75015 Paris"/>
            <consortium name="France 2:CNRS"/>
            <consortium name="URA2171"/>
            <consortium name="F-75015 Paris,France 3:Unite de Virologie et Immunologie Mol."/>
            <consortium name="INRA,78352 Jouy en Josas Cedex"/>
            <consortium name="France. 4:Unite de Mathemathique"/>
            <consortium name="Informatique et Genome,INRA"/>
            <consortium name="78352 Jouy en Josas Cedex"/>
            <consortium name="France. 5:CEA/Genoscope"/>
            <consortium name="Evry"/>
            <consortium name="France"/>
            <person name="Touchon M."/>
            <person name="Barbier P."/>
            <person name="Bernardet J.F."/>
            <person name="Loux V."/>
            <person name="Vacherie B."/>
            <person name="Barbe V."/>
            <person name="Rocha E.P."/>
            <person name="Duchaud E."/>
        </authorList>
    </citation>
    <scope>NUCLEOTIDE SEQUENCE [LARGE SCALE GENOMIC DNA]</scope>
    <source>
        <strain evidence="1 2">FL-15</strain>
    </source>
</reference>
<accession>G2Z426</accession>
<organism evidence="1 2">
    <name type="scientific">Flavobacterium branchiophilum (strain FL-15)</name>
    <dbReference type="NCBI Taxonomy" id="1034807"/>
    <lineage>
        <taxon>Bacteria</taxon>
        <taxon>Pseudomonadati</taxon>
        <taxon>Bacteroidota</taxon>
        <taxon>Flavobacteriia</taxon>
        <taxon>Flavobacteriales</taxon>
        <taxon>Flavobacteriaceae</taxon>
        <taxon>Flavobacterium</taxon>
    </lineage>
</organism>
<gene>
    <name evidence="1" type="ordered locus">FBFL15_0218</name>
</gene>
<dbReference type="KEGG" id="fbr:FBFL15_0218"/>
<dbReference type="HOGENOM" id="CLU_2034612_0_0_10"/>
<evidence type="ECO:0000313" key="2">
    <source>
        <dbReference type="Proteomes" id="UP000009186"/>
    </source>
</evidence>
<dbReference type="EMBL" id="FQ859183">
    <property type="protein sequence ID" value="CCB68365.1"/>
    <property type="molecule type" value="Genomic_DNA"/>
</dbReference>
<dbReference type="RefSeq" id="WP_014082845.1">
    <property type="nucleotide sequence ID" value="NC_016001.1"/>
</dbReference>
<sequence>MKQYNYELKKLVNKKGFYCDLSIEYELKSDVGVEISYKNPLDYNESYHSAIIFGLHYFYNKSLFKKNRQKLCIIINSISYNPVDTTDFVVFFTTVMLFCELFDQNIEGLSISEEGLFNIPK</sequence>
<protein>
    <submittedName>
        <fullName evidence="1">Uncharacterized protein</fullName>
    </submittedName>
</protein>